<dbReference type="RefSeq" id="WP_358140181.1">
    <property type="nucleotide sequence ID" value="NZ_JBFALK010000026.1"/>
</dbReference>
<evidence type="ECO:0000313" key="3">
    <source>
        <dbReference type="Proteomes" id="UP001551675"/>
    </source>
</evidence>
<keyword evidence="3" id="KW-1185">Reference proteome</keyword>
<reference evidence="2 3" key="1">
    <citation type="submission" date="2024-06" db="EMBL/GenBank/DDBJ databases">
        <title>The Natural Products Discovery Center: Release of the First 8490 Sequenced Strains for Exploring Actinobacteria Biosynthetic Diversity.</title>
        <authorList>
            <person name="Kalkreuter E."/>
            <person name="Kautsar S.A."/>
            <person name="Yang D."/>
            <person name="Bader C.D."/>
            <person name="Teijaro C.N."/>
            <person name="Fluegel L."/>
            <person name="Davis C.M."/>
            <person name="Simpson J.R."/>
            <person name="Lauterbach L."/>
            <person name="Steele A.D."/>
            <person name="Gui C."/>
            <person name="Meng S."/>
            <person name="Li G."/>
            <person name="Viehrig K."/>
            <person name="Ye F."/>
            <person name="Su P."/>
            <person name="Kiefer A.F."/>
            <person name="Nichols A."/>
            <person name="Cepeda A.J."/>
            <person name="Yan W."/>
            <person name="Fan B."/>
            <person name="Jiang Y."/>
            <person name="Adhikari A."/>
            <person name="Zheng C.-J."/>
            <person name="Schuster L."/>
            <person name="Cowan T.M."/>
            <person name="Smanski M.J."/>
            <person name="Chevrette M.G."/>
            <person name="De Carvalho L.P.S."/>
            <person name="Shen B."/>
        </authorList>
    </citation>
    <scope>NUCLEOTIDE SEQUENCE [LARGE SCALE GENOMIC DNA]</scope>
    <source>
        <strain evidence="2 3">NPDC050100</strain>
    </source>
</reference>
<proteinExistence type="predicted"/>
<protein>
    <submittedName>
        <fullName evidence="2">Uncharacterized protein</fullName>
    </submittedName>
</protein>
<evidence type="ECO:0000313" key="2">
    <source>
        <dbReference type="EMBL" id="MEV0974016.1"/>
    </source>
</evidence>
<organism evidence="2 3">
    <name type="scientific">Microtetraspora glauca</name>
    <dbReference type="NCBI Taxonomy" id="1996"/>
    <lineage>
        <taxon>Bacteria</taxon>
        <taxon>Bacillati</taxon>
        <taxon>Actinomycetota</taxon>
        <taxon>Actinomycetes</taxon>
        <taxon>Streptosporangiales</taxon>
        <taxon>Streptosporangiaceae</taxon>
        <taxon>Microtetraspora</taxon>
    </lineage>
</organism>
<evidence type="ECO:0000256" key="1">
    <source>
        <dbReference type="SAM" id="MobiDB-lite"/>
    </source>
</evidence>
<gene>
    <name evidence="2" type="ORF">AB0I59_35950</name>
</gene>
<feature type="region of interest" description="Disordered" evidence="1">
    <location>
        <begin position="1"/>
        <end position="22"/>
    </location>
</feature>
<comment type="caution">
    <text evidence="2">The sequence shown here is derived from an EMBL/GenBank/DDBJ whole genome shotgun (WGS) entry which is preliminary data.</text>
</comment>
<sequence>MWRFVPAASGGTCPSPSTGPEALPPRAFLDLLTAYGTPWGMREQ</sequence>
<accession>A0ABV3GQU9</accession>
<dbReference type="EMBL" id="JBFALK010000026">
    <property type="protein sequence ID" value="MEV0974016.1"/>
    <property type="molecule type" value="Genomic_DNA"/>
</dbReference>
<name>A0ABV3GQU9_MICGL</name>
<dbReference type="Proteomes" id="UP001551675">
    <property type="component" value="Unassembled WGS sequence"/>
</dbReference>